<dbReference type="GO" id="GO:0016020">
    <property type="term" value="C:membrane"/>
    <property type="evidence" value="ECO:0007669"/>
    <property type="project" value="InterPro"/>
</dbReference>
<gene>
    <name evidence="7" type="ORF">FD50_GL001894</name>
</gene>
<dbReference type="InterPro" id="IPR000462">
    <property type="entry name" value="CDP-OH_P_trans"/>
</dbReference>
<evidence type="ECO:0000256" key="1">
    <source>
        <dbReference type="ARBA" id="ARBA00003973"/>
    </source>
</evidence>
<proteinExistence type="inferred from homology"/>
<dbReference type="AlphaFoldDB" id="A0A0R1V1B8"/>
<dbReference type="Gene3D" id="1.20.120.1760">
    <property type="match status" value="1"/>
</dbReference>
<keyword evidence="6" id="KW-0472">Membrane</keyword>
<dbReference type="InterPro" id="IPR004570">
    <property type="entry name" value="Phosphatidylglycerol_P_synth"/>
</dbReference>
<feature type="transmembrane region" description="Helical" evidence="6">
    <location>
        <begin position="65"/>
        <end position="86"/>
    </location>
</feature>
<dbReference type="PIRSF" id="PIRSF000847">
    <property type="entry name" value="Phos_ph_gly_syn"/>
    <property type="match status" value="1"/>
</dbReference>
<dbReference type="UniPathway" id="UPA00084">
    <property type="reaction ID" value="UER00503"/>
</dbReference>
<evidence type="ECO:0000256" key="2">
    <source>
        <dbReference type="ARBA" id="ARBA00010441"/>
    </source>
</evidence>
<evidence type="ECO:0000256" key="3">
    <source>
        <dbReference type="ARBA" id="ARBA00022679"/>
    </source>
</evidence>
<dbReference type="Pfam" id="PF01066">
    <property type="entry name" value="CDP-OH_P_transf"/>
    <property type="match status" value="1"/>
</dbReference>
<evidence type="ECO:0000256" key="6">
    <source>
        <dbReference type="SAM" id="Phobius"/>
    </source>
</evidence>
<comment type="function">
    <text evidence="1">This protein catalyzes the committed step to the synthesis of the acidic phospholipids.</text>
</comment>
<dbReference type="InterPro" id="IPR043130">
    <property type="entry name" value="CDP-OH_PTrfase_TM_dom"/>
</dbReference>
<dbReference type="GO" id="GO:0008444">
    <property type="term" value="F:CDP-diacylglycerol-glycerol-3-phosphate 3-phosphatidyltransferase activity"/>
    <property type="evidence" value="ECO:0007669"/>
    <property type="project" value="InterPro"/>
</dbReference>
<dbReference type="PATRIC" id="fig|1423801.4.peg.1935"/>
<feature type="transmembrane region" description="Helical" evidence="6">
    <location>
        <begin position="92"/>
        <end position="111"/>
    </location>
</feature>
<evidence type="ECO:0000256" key="5">
    <source>
        <dbReference type="RuleBase" id="RU003750"/>
    </source>
</evidence>
<dbReference type="EMBL" id="AZFQ01000054">
    <property type="protein sequence ID" value="KRL96952.1"/>
    <property type="molecule type" value="Genomic_DNA"/>
</dbReference>
<comment type="caution">
    <text evidence="7">The sequence shown here is derived from an EMBL/GenBank/DDBJ whole genome shotgun (WGS) entry which is preliminary data.</text>
</comment>
<accession>A0A0R1V1B8</accession>
<sequence length="182" mass="20578">MREVIPIKNLPNLITLTRIIAACCLLLTTPFSIPFFTLYFVCGLSDVLDGYLARKRQLTSTLGQILDSCADLIFISFVLLLCLPVLKLWWGLILWIFAIAAIRLLSLTVGYIRYHHCAFLHTYANKATGLSLFFFPVLFTFWDQGRVTSIICALATVAALEELVINLTSKTLRRDRPSIFSK</sequence>
<keyword evidence="8" id="KW-1185">Reference proteome</keyword>
<keyword evidence="3 5" id="KW-0808">Transferase</keyword>
<dbReference type="GO" id="GO:0006655">
    <property type="term" value="P:phosphatidylglycerol biosynthetic process"/>
    <property type="evidence" value="ECO:0007669"/>
    <property type="project" value="UniProtKB-UniPathway"/>
</dbReference>
<dbReference type="STRING" id="1423801.FD50_GL001894"/>
<evidence type="ECO:0000313" key="8">
    <source>
        <dbReference type="Proteomes" id="UP000051166"/>
    </source>
</evidence>
<evidence type="ECO:0000313" key="7">
    <source>
        <dbReference type="EMBL" id="KRL96952.1"/>
    </source>
</evidence>
<feature type="transmembrane region" description="Helical" evidence="6">
    <location>
        <begin position="123"/>
        <end position="142"/>
    </location>
</feature>
<dbReference type="PROSITE" id="PS00379">
    <property type="entry name" value="CDP_ALCOHOL_P_TRANSF"/>
    <property type="match status" value="1"/>
</dbReference>
<name>A0A0R1V1B8_9LACO</name>
<feature type="transmembrane region" description="Helical" evidence="6">
    <location>
        <begin position="19"/>
        <end position="44"/>
    </location>
</feature>
<keyword evidence="6" id="KW-0812">Transmembrane</keyword>
<comment type="similarity">
    <text evidence="2 5">Belongs to the CDP-alcohol phosphatidyltransferase class-I family.</text>
</comment>
<organism evidence="7 8">
    <name type="scientific">Liquorilactobacillus satsumensis DSM 16230 = JCM 12392</name>
    <dbReference type="NCBI Taxonomy" id="1423801"/>
    <lineage>
        <taxon>Bacteria</taxon>
        <taxon>Bacillati</taxon>
        <taxon>Bacillota</taxon>
        <taxon>Bacilli</taxon>
        <taxon>Lactobacillales</taxon>
        <taxon>Lactobacillaceae</taxon>
        <taxon>Liquorilactobacillus</taxon>
    </lineage>
</organism>
<reference evidence="7 8" key="1">
    <citation type="journal article" date="2015" name="Genome Announc.">
        <title>Expanding the biotechnology potential of lactobacilli through comparative genomics of 213 strains and associated genera.</title>
        <authorList>
            <person name="Sun Z."/>
            <person name="Harris H.M."/>
            <person name="McCann A."/>
            <person name="Guo C."/>
            <person name="Argimon S."/>
            <person name="Zhang W."/>
            <person name="Yang X."/>
            <person name="Jeffery I.B."/>
            <person name="Cooney J.C."/>
            <person name="Kagawa T.F."/>
            <person name="Liu W."/>
            <person name="Song Y."/>
            <person name="Salvetti E."/>
            <person name="Wrobel A."/>
            <person name="Rasinkangas P."/>
            <person name="Parkhill J."/>
            <person name="Rea M.C."/>
            <person name="O'Sullivan O."/>
            <person name="Ritari J."/>
            <person name="Douillard F.P."/>
            <person name="Paul Ross R."/>
            <person name="Yang R."/>
            <person name="Briner A.E."/>
            <person name="Felis G.E."/>
            <person name="de Vos W.M."/>
            <person name="Barrangou R."/>
            <person name="Klaenhammer T.R."/>
            <person name="Caufield P.W."/>
            <person name="Cui Y."/>
            <person name="Zhang H."/>
            <person name="O'Toole P.W."/>
        </authorList>
    </citation>
    <scope>NUCLEOTIDE SEQUENCE [LARGE SCALE GENOMIC DNA]</scope>
    <source>
        <strain evidence="7 8">DSM 16230</strain>
    </source>
</reference>
<dbReference type="Proteomes" id="UP000051166">
    <property type="component" value="Unassembled WGS sequence"/>
</dbReference>
<protein>
    <recommendedName>
        <fullName evidence="4">Phosphatidylglycerophosphate synthase</fullName>
    </recommendedName>
</protein>
<keyword evidence="6" id="KW-1133">Transmembrane helix</keyword>
<dbReference type="InterPro" id="IPR048254">
    <property type="entry name" value="CDP_ALCOHOL_P_TRANSF_CS"/>
</dbReference>
<evidence type="ECO:0000256" key="4">
    <source>
        <dbReference type="ARBA" id="ARBA00033018"/>
    </source>
</evidence>